<keyword evidence="1" id="KW-1133">Transmembrane helix</keyword>
<proteinExistence type="predicted"/>
<dbReference type="EMBL" id="PCXE01000016">
    <property type="protein sequence ID" value="PIR26766.1"/>
    <property type="molecule type" value="Genomic_DNA"/>
</dbReference>
<evidence type="ECO:0008006" key="4">
    <source>
        <dbReference type="Google" id="ProtNLM"/>
    </source>
</evidence>
<feature type="transmembrane region" description="Helical" evidence="1">
    <location>
        <begin position="13"/>
        <end position="31"/>
    </location>
</feature>
<dbReference type="Pfam" id="PF07963">
    <property type="entry name" value="N_methyl"/>
    <property type="match status" value="1"/>
</dbReference>
<protein>
    <recommendedName>
        <fullName evidence="4">Type II secretion system protein GspG C-terminal domain-containing protein</fullName>
    </recommendedName>
</protein>
<evidence type="ECO:0000256" key="1">
    <source>
        <dbReference type="SAM" id="Phobius"/>
    </source>
</evidence>
<organism evidence="2 3">
    <name type="scientific">Candidatus Brennerbacteria bacterium CG11_big_fil_rev_8_21_14_0_20_43_10</name>
    <dbReference type="NCBI Taxonomy" id="1974523"/>
    <lineage>
        <taxon>Bacteria</taxon>
        <taxon>Candidatus Brenneribacteriota</taxon>
    </lineage>
</organism>
<dbReference type="Gene3D" id="3.30.700.10">
    <property type="entry name" value="Glycoprotein, Type 4 Pilin"/>
    <property type="match status" value="1"/>
</dbReference>
<comment type="caution">
    <text evidence="2">The sequence shown here is derived from an EMBL/GenBank/DDBJ whole genome shotgun (WGS) entry which is preliminary data.</text>
</comment>
<sequence>MTTSKKGFTLLELLIVIAILAILASITFIAINPSELLKKARDSQRIADLASMRTAINYYVVNVSNPELGGQSATTGCLDDASGKTTYSHVSGVLYTGTTASSTTVQATDGTGWIHLNLSGLAGGSPLAKWPVDPNLTVYDATPPRYYAYLCNHANTTFTLYANMESITYAKNGTGDVENKDGGSISTLYEVGTAFLGSTTSAAFYSGS</sequence>
<name>A0A2H0PYZ0_9BACT</name>
<dbReference type="AlphaFoldDB" id="A0A2H0PYZ0"/>
<keyword evidence="1" id="KW-0812">Transmembrane</keyword>
<dbReference type="SUPFAM" id="SSF54523">
    <property type="entry name" value="Pili subunits"/>
    <property type="match status" value="1"/>
</dbReference>
<dbReference type="InterPro" id="IPR012902">
    <property type="entry name" value="N_methyl_site"/>
</dbReference>
<evidence type="ECO:0000313" key="2">
    <source>
        <dbReference type="EMBL" id="PIR26766.1"/>
    </source>
</evidence>
<dbReference type="InterPro" id="IPR045584">
    <property type="entry name" value="Pilin-like"/>
</dbReference>
<dbReference type="PROSITE" id="PS00409">
    <property type="entry name" value="PROKAR_NTER_METHYL"/>
    <property type="match status" value="1"/>
</dbReference>
<gene>
    <name evidence="2" type="ORF">COV41_00845</name>
</gene>
<accession>A0A2H0PYZ0</accession>
<reference evidence="2 3" key="1">
    <citation type="submission" date="2017-09" db="EMBL/GenBank/DDBJ databases">
        <title>Depth-based differentiation of microbial function through sediment-hosted aquifers and enrichment of novel symbionts in the deep terrestrial subsurface.</title>
        <authorList>
            <person name="Probst A.J."/>
            <person name="Ladd B."/>
            <person name="Jarett J.K."/>
            <person name="Geller-Mcgrath D.E."/>
            <person name="Sieber C.M."/>
            <person name="Emerson J.B."/>
            <person name="Anantharaman K."/>
            <person name="Thomas B.C."/>
            <person name="Malmstrom R."/>
            <person name="Stieglmeier M."/>
            <person name="Klingl A."/>
            <person name="Woyke T."/>
            <person name="Ryan C.M."/>
            <person name="Banfield J.F."/>
        </authorList>
    </citation>
    <scope>NUCLEOTIDE SEQUENCE [LARGE SCALE GENOMIC DNA]</scope>
    <source>
        <strain evidence="2">CG11_big_fil_rev_8_21_14_0_20_43_10</strain>
    </source>
</reference>
<dbReference type="Proteomes" id="UP000236846">
    <property type="component" value="Unassembled WGS sequence"/>
</dbReference>
<evidence type="ECO:0000313" key="3">
    <source>
        <dbReference type="Proteomes" id="UP000236846"/>
    </source>
</evidence>
<keyword evidence="1" id="KW-0472">Membrane</keyword>
<dbReference type="NCBIfam" id="TIGR02532">
    <property type="entry name" value="IV_pilin_GFxxxE"/>
    <property type="match status" value="1"/>
</dbReference>